<protein>
    <submittedName>
        <fullName evidence="1">Uncharacterized protein</fullName>
    </submittedName>
</protein>
<evidence type="ECO:0000313" key="2">
    <source>
        <dbReference type="Proteomes" id="UP000723463"/>
    </source>
</evidence>
<gene>
    <name evidence="1" type="ORF">EC957_005196</name>
</gene>
<keyword evidence="2" id="KW-1185">Reference proteome</keyword>
<proteinExistence type="predicted"/>
<reference evidence="1" key="1">
    <citation type="journal article" date="2020" name="Fungal Divers.">
        <title>Resolving the Mortierellaceae phylogeny through synthesis of multi-gene phylogenetics and phylogenomics.</title>
        <authorList>
            <person name="Vandepol N."/>
            <person name="Liber J."/>
            <person name="Desiro A."/>
            <person name="Na H."/>
            <person name="Kennedy M."/>
            <person name="Barry K."/>
            <person name="Grigoriev I.V."/>
            <person name="Miller A.N."/>
            <person name="O'Donnell K."/>
            <person name="Stajich J.E."/>
            <person name="Bonito G."/>
        </authorList>
    </citation>
    <scope>NUCLEOTIDE SEQUENCE</scope>
    <source>
        <strain evidence="1">NRRL 2591</strain>
    </source>
</reference>
<dbReference type="AlphaFoldDB" id="A0A9P6F0H9"/>
<comment type="caution">
    <text evidence="1">The sequence shown here is derived from an EMBL/GenBank/DDBJ whole genome shotgun (WGS) entry which is preliminary data.</text>
</comment>
<evidence type="ECO:0000313" key="1">
    <source>
        <dbReference type="EMBL" id="KAF9539579.1"/>
    </source>
</evidence>
<dbReference type="EMBL" id="JAAAXW010000238">
    <property type="protein sequence ID" value="KAF9539579.1"/>
    <property type="molecule type" value="Genomic_DNA"/>
</dbReference>
<accession>A0A9P6F0H9</accession>
<dbReference type="Proteomes" id="UP000723463">
    <property type="component" value="Unassembled WGS sequence"/>
</dbReference>
<name>A0A9P6F0H9_9FUNG</name>
<organism evidence="1 2">
    <name type="scientific">Mortierella hygrophila</name>
    <dbReference type="NCBI Taxonomy" id="979708"/>
    <lineage>
        <taxon>Eukaryota</taxon>
        <taxon>Fungi</taxon>
        <taxon>Fungi incertae sedis</taxon>
        <taxon>Mucoromycota</taxon>
        <taxon>Mortierellomycotina</taxon>
        <taxon>Mortierellomycetes</taxon>
        <taxon>Mortierellales</taxon>
        <taxon>Mortierellaceae</taxon>
        <taxon>Mortierella</taxon>
    </lineage>
</organism>
<sequence>MEYSPRQDVTFGPRELAYYYNSVCDFEATQGQVGISPVTTDMNDTGAAELVDVPQSTPDALKPGLHSHQGFMRSSAACQSCRWITHDCRAESLDPLPASGFASTWIGSVLQCQPFIKTIYLRLQGDGSTRDLETSDMGSDGDLMMVPRRREPLVNLETFAPWDIDDHVPTSDMISVFAHCPNLVQLSTGDFNNHHAVQAVADFVGRECPRIRKLCGVWHYKNGNLLPFRIMEG</sequence>